<dbReference type="Gene3D" id="3.30.40.10">
    <property type="entry name" value="Zinc/RING finger domain, C3HC4 (zinc finger)"/>
    <property type="match status" value="1"/>
</dbReference>
<dbReference type="PANTHER" id="PTHR39490">
    <property type="entry name" value="ARRESTIN DOMAIN-CONTAINING PROTEIN D"/>
    <property type="match status" value="1"/>
</dbReference>
<evidence type="ECO:0000256" key="1">
    <source>
        <dbReference type="ARBA" id="ARBA00022723"/>
    </source>
</evidence>
<dbReference type="SMART" id="SM00064">
    <property type="entry name" value="FYVE"/>
    <property type="match status" value="1"/>
</dbReference>
<proteinExistence type="predicted"/>
<evidence type="ECO:0000256" key="4">
    <source>
        <dbReference type="PROSITE-ProRule" id="PRU00091"/>
    </source>
</evidence>
<keyword evidence="3" id="KW-0862">Zinc</keyword>
<name>A0A1X2GD58_9FUNG</name>
<dbReference type="CDD" id="cd15760">
    <property type="entry name" value="FYVE_scVPS27p_like"/>
    <property type="match status" value="1"/>
</dbReference>
<keyword evidence="2 4" id="KW-0863">Zinc-finger</keyword>
<protein>
    <recommendedName>
        <fullName evidence="6">FYVE-type domain-containing protein</fullName>
    </recommendedName>
</protein>
<reference evidence="7 8" key="1">
    <citation type="submission" date="2016-07" db="EMBL/GenBank/DDBJ databases">
        <title>Pervasive Adenine N6-methylation of Active Genes in Fungi.</title>
        <authorList>
            <consortium name="DOE Joint Genome Institute"/>
            <person name="Mondo S.J."/>
            <person name="Dannebaum R.O."/>
            <person name="Kuo R.C."/>
            <person name="Labutti K."/>
            <person name="Haridas S."/>
            <person name="Kuo A."/>
            <person name="Salamov A."/>
            <person name="Ahrendt S.R."/>
            <person name="Lipzen A."/>
            <person name="Sullivan W."/>
            <person name="Andreopoulos W.B."/>
            <person name="Clum A."/>
            <person name="Lindquist E."/>
            <person name="Daum C."/>
            <person name="Ramamoorthy G.K."/>
            <person name="Gryganskyi A."/>
            <person name="Culley D."/>
            <person name="Magnuson J.K."/>
            <person name="James T.Y."/>
            <person name="O'Malley M.A."/>
            <person name="Stajich J.E."/>
            <person name="Spatafora J.W."/>
            <person name="Visel A."/>
            <person name="Grigoriev I.V."/>
        </authorList>
    </citation>
    <scope>NUCLEOTIDE SEQUENCE [LARGE SCALE GENOMIC DNA]</scope>
    <source>
        <strain evidence="7 8">NRRL 3301</strain>
    </source>
</reference>
<dbReference type="PROSITE" id="PS50178">
    <property type="entry name" value="ZF_FYVE"/>
    <property type="match status" value="1"/>
</dbReference>
<gene>
    <name evidence="7" type="ORF">DM01DRAFT_1384919</name>
</gene>
<feature type="region of interest" description="Disordered" evidence="5">
    <location>
        <begin position="181"/>
        <end position="254"/>
    </location>
</feature>
<dbReference type="GO" id="GO:0008270">
    <property type="term" value="F:zinc ion binding"/>
    <property type="evidence" value="ECO:0007669"/>
    <property type="project" value="UniProtKB-KW"/>
</dbReference>
<dbReference type="PANTHER" id="PTHR39490:SF8">
    <property type="entry name" value="ZINC FINGER FYVE DOMAIN-CONTAINING PROTEIN 21"/>
    <property type="match status" value="1"/>
</dbReference>
<dbReference type="OrthoDB" id="660555at2759"/>
<keyword evidence="1" id="KW-0479">Metal-binding</keyword>
<feature type="domain" description="FYVE-type" evidence="6">
    <location>
        <begin position="497"/>
        <end position="561"/>
    </location>
</feature>
<feature type="compositionally biased region" description="Polar residues" evidence="5">
    <location>
        <begin position="73"/>
        <end position="83"/>
    </location>
</feature>
<accession>A0A1X2GD58</accession>
<evidence type="ECO:0000256" key="2">
    <source>
        <dbReference type="ARBA" id="ARBA00022771"/>
    </source>
</evidence>
<evidence type="ECO:0000313" key="8">
    <source>
        <dbReference type="Proteomes" id="UP000242146"/>
    </source>
</evidence>
<dbReference type="Proteomes" id="UP000242146">
    <property type="component" value="Unassembled WGS sequence"/>
</dbReference>
<organism evidence="7 8">
    <name type="scientific">Hesseltinella vesiculosa</name>
    <dbReference type="NCBI Taxonomy" id="101127"/>
    <lineage>
        <taxon>Eukaryota</taxon>
        <taxon>Fungi</taxon>
        <taxon>Fungi incertae sedis</taxon>
        <taxon>Mucoromycota</taxon>
        <taxon>Mucoromycotina</taxon>
        <taxon>Mucoromycetes</taxon>
        <taxon>Mucorales</taxon>
        <taxon>Cunninghamellaceae</taxon>
        <taxon>Hesseltinella</taxon>
    </lineage>
</organism>
<dbReference type="EMBL" id="MCGT01000024">
    <property type="protein sequence ID" value="ORX50208.1"/>
    <property type="molecule type" value="Genomic_DNA"/>
</dbReference>
<dbReference type="Pfam" id="PF01363">
    <property type="entry name" value="FYVE"/>
    <property type="match status" value="1"/>
</dbReference>
<dbReference type="STRING" id="101127.A0A1X2GD58"/>
<dbReference type="AlphaFoldDB" id="A0A1X2GD58"/>
<feature type="region of interest" description="Disordered" evidence="5">
    <location>
        <begin position="420"/>
        <end position="439"/>
    </location>
</feature>
<evidence type="ECO:0000259" key="6">
    <source>
        <dbReference type="PROSITE" id="PS50178"/>
    </source>
</evidence>
<evidence type="ECO:0000256" key="5">
    <source>
        <dbReference type="SAM" id="MobiDB-lite"/>
    </source>
</evidence>
<dbReference type="InterPro" id="IPR000306">
    <property type="entry name" value="Znf_FYVE"/>
</dbReference>
<keyword evidence="8" id="KW-1185">Reference proteome</keyword>
<dbReference type="InterPro" id="IPR052113">
    <property type="entry name" value="FYVE-type_Zinc_Finger"/>
</dbReference>
<dbReference type="SUPFAM" id="SSF57903">
    <property type="entry name" value="FYVE/PHD zinc finger"/>
    <property type="match status" value="1"/>
</dbReference>
<feature type="region of interest" description="Disordered" evidence="5">
    <location>
        <begin position="55"/>
        <end position="126"/>
    </location>
</feature>
<dbReference type="InterPro" id="IPR017455">
    <property type="entry name" value="Znf_FYVE-rel"/>
</dbReference>
<dbReference type="InterPro" id="IPR011011">
    <property type="entry name" value="Znf_FYVE_PHD"/>
</dbReference>
<feature type="compositionally biased region" description="Polar residues" evidence="5">
    <location>
        <begin position="97"/>
        <end position="109"/>
    </location>
</feature>
<comment type="caution">
    <text evidence="7">The sequence shown here is derived from an EMBL/GenBank/DDBJ whole genome shotgun (WGS) entry which is preliminary data.</text>
</comment>
<evidence type="ECO:0000313" key="7">
    <source>
        <dbReference type="EMBL" id="ORX50208.1"/>
    </source>
</evidence>
<evidence type="ECO:0000256" key="3">
    <source>
        <dbReference type="ARBA" id="ARBA00022833"/>
    </source>
</evidence>
<sequence length="565" mass="62926">MVMACSIKPESSFSTSPANVSIFPTKTTSRYAVVSKLNPPLRPPQKPPKKIAPLMTKSTSHAAHRHHRHRTDSSPTLGQSLYQHSPPHKHKNKHGSILNTAHPTTNTLTKHPDLDDKPRPRRSSMAELTRHPAWLENAGFMRRSKCSACHPDPEPSPKSILNPPDVIAVPIFGVAPSTSCKKKRSWCSTSPPSSYPHHHHHPTPAQPVPKRRTGGSAPTIPWHPQLPIGRRSRSCSQPALPTAPSALPNKLIASPTVRPPPVSLCRAQKKTDVLLPHLTTALVSPNGPSPQDDPAKTVALAAATAMIAAFAKQQHQYTPAQRLLLQNQLSQPGCLDAMVARILHDVKMAHRDNSHLSQCFFLDADWLMSHQQSHATLQDTPILQQTPMYHDQHKTAVEQLYDTLTDAAYSSDDTLPSASSISSTLPPLSSTSSTSSSPLPFWSRWLTRHRQENKKPDPLMFQGMARLEKQVVPFVLHLNPLDDHPFHLLPHDQWIPDQQVPHCQLDSCSAPAFSWLHRRHHCRRCGKIICQAHSQNKMPLLKDGLHHDWYRVCDVCCDQLISFSK</sequence>
<dbReference type="InterPro" id="IPR013083">
    <property type="entry name" value="Znf_RING/FYVE/PHD"/>
</dbReference>